<accession>A0A7M1QUN7</accession>
<dbReference type="Proteomes" id="UP000595053">
    <property type="component" value="Chromosome"/>
</dbReference>
<evidence type="ECO:0000313" key="3">
    <source>
        <dbReference type="Proteomes" id="UP000595053"/>
    </source>
</evidence>
<dbReference type="EMBL" id="CP063213">
    <property type="protein sequence ID" value="QOR45709.1"/>
    <property type="molecule type" value="Genomic_DNA"/>
</dbReference>
<evidence type="ECO:0000313" key="2">
    <source>
        <dbReference type="EMBL" id="QOR45709.1"/>
    </source>
</evidence>
<sequence length="258" mass="28043">MDWLNTPKPTRAIPDELADAQPLRRRKGSLLQMVVAVIVACALVIGGVLVTVAALTGPAVHADEPLDPVTPASSLPMDMAAGMRAPSLDGTTFIIPVEEENPLAYFELDIHNAYVYDQESQSIPTEKIRRVMGGFSPAGEGRVSPHLVVEATLTNNSDKVIVPDVGAGYLLAHFQSFLRTSDGRLSREVAKVGGKPLTYFSYFSPKPLNPYEAHQFVMVLPFERGVKPEQLGIASKGMWSDQAAWLDMKNLLSDGPKF</sequence>
<name>A0A7M1QUN7_9ACTO</name>
<feature type="transmembrane region" description="Helical" evidence="1">
    <location>
        <begin position="30"/>
        <end position="55"/>
    </location>
</feature>
<reference evidence="2 3" key="1">
    <citation type="submission" date="2020-10" db="EMBL/GenBank/DDBJ databases">
        <title>Trueperella pecoris sp. nov. isolated from bovine and porcine specimens.</title>
        <authorList>
            <person name="Schoenecker L."/>
            <person name="Schnydrig P."/>
            <person name="Brodard I."/>
            <person name="Thomann A."/>
            <person name="Hemphill A."/>
            <person name="Rodriguez-Campos S."/>
            <person name="Perreten V."/>
            <person name="Jores J."/>
            <person name="Kittl S."/>
        </authorList>
    </citation>
    <scope>NUCLEOTIDE SEQUENCE [LARGE SCALE GENOMIC DNA]</scope>
    <source>
        <strain evidence="2 3">15A0121</strain>
    </source>
</reference>
<keyword evidence="1" id="KW-1133">Transmembrane helix</keyword>
<protein>
    <submittedName>
        <fullName evidence="2">Uncharacterized protein</fullName>
    </submittedName>
</protein>
<keyword evidence="1" id="KW-0472">Membrane</keyword>
<organism evidence="2 3">
    <name type="scientific">Trueperella pecoris</name>
    <dbReference type="NCBI Taxonomy" id="2733571"/>
    <lineage>
        <taxon>Bacteria</taxon>
        <taxon>Bacillati</taxon>
        <taxon>Actinomycetota</taxon>
        <taxon>Actinomycetes</taxon>
        <taxon>Actinomycetales</taxon>
        <taxon>Actinomycetaceae</taxon>
        <taxon>Trueperella</taxon>
    </lineage>
</organism>
<gene>
    <name evidence="2" type="ORF">INS88_00260</name>
</gene>
<dbReference type="AlphaFoldDB" id="A0A7M1QUN7"/>
<dbReference type="RefSeq" id="WP_197551209.1">
    <property type="nucleotide sequence ID" value="NZ_CP063213.1"/>
</dbReference>
<keyword evidence="3" id="KW-1185">Reference proteome</keyword>
<evidence type="ECO:0000256" key="1">
    <source>
        <dbReference type="SAM" id="Phobius"/>
    </source>
</evidence>
<proteinExistence type="predicted"/>
<keyword evidence="1" id="KW-0812">Transmembrane</keyword>